<feature type="transmembrane region" description="Helical" evidence="1">
    <location>
        <begin position="7"/>
        <end position="23"/>
    </location>
</feature>
<evidence type="ECO:0000313" key="2">
    <source>
        <dbReference type="EMBL" id="CAA6817901.1"/>
    </source>
</evidence>
<name>A0A6S6T442_9BACT</name>
<gene>
    <name evidence="2" type="ORF">HELGO_WM1395</name>
</gene>
<reference evidence="2" key="1">
    <citation type="submission" date="2020-01" db="EMBL/GenBank/DDBJ databases">
        <authorList>
            <person name="Meier V. D."/>
            <person name="Meier V D."/>
        </authorList>
    </citation>
    <scope>NUCLEOTIDE SEQUENCE</scope>
    <source>
        <strain evidence="2">HLG_WM_MAG_06</strain>
    </source>
</reference>
<organism evidence="2">
    <name type="scientific">uncultured Sulfurovum sp</name>
    <dbReference type="NCBI Taxonomy" id="269237"/>
    <lineage>
        <taxon>Bacteria</taxon>
        <taxon>Pseudomonadati</taxon>
        <taxon>Campylobacterota</taxon>
        <taxon>Epsilonproteobacteria</taxon>
        <taxon>Campylobacterales</taxon>
        <taxon>Sulfurovaceae</taxon>
        <taxon>Sulfurovum</taxon>
        <taxon>environmental samples</taxon>
    </lineage>
</organism>
<sequence length="47" mass="5369">MKKKFKIIAIMILLILISIVIIWEKYPFSNKQNTISSISPTSTNIST</sequence>
<keyword evidence="1" id="KW-1133">Transmembrane helix</keyword>
<proteinExistence type="predicted"/>
<accession>A0A6S6T442</accession>
<protein>
    <submittedName>
        <fullName evidence="2">Uncharacterized protein</fullName>
    </submittedName>
</protein>
<dbReference type="EMBL" id="CACVAP010000086">
    <property type="protein sequence ID" value="CAA6817901.1"/>
    <property type="molecule type" value="Genomic_DNA"/>
</dbReference>
<keyword evidence="1" id="KW-0472">Membrane</keyword>
<evidence type="ECO:0000256" key="1">
    <source>
        <dbReference type="SAM" id="Phobius"/>
    </source>
</evidence>
<keyword evidence="1" id="KW-0812">Transmembrane</keyword>
<dbReference type="AlphaFoldDB" id="A0A6S6T442"/>